<name>A0A6N7RP03_9ACTN</name>
<accession>A0A6N7RP03</accession>
<sequence length="465" mass="47980">MRDMGDSEELSRASIPAVEAIKPAALEALASGRARSLESFEHETAKRLGLSSSQRAYRIGGSATTLFSNRFEKARSELHREGLIEYPTRGKVRLTEAGRSAEGEKPTASVGDAPATADEPAATVPIAASSEPYEPGSFEGGIVAFPSEKKPAAQLRPWLPLALAVVGLLLCFTGTFALLGVVCGIGSFGLFLHDRKSSSDAGSLKLSAPRATLAMGACSVLLGIVIMAGGAASGGNHADVQQPPDPASEQQEPKAAEESEEHELSFVVEADGEGEVPASVKVRVTGTQKGGAKVSDTREAAVGKTYVLPYPAGSYVFEVDVSSLAAGDVLFKAERVSYSFDGVKDHTVRISVAQDVEAMEKAQAEKAAQEEAEQRAAEEAAAAEAAAAAAAEEEAAAAAAAEQEAAAAAAAASGGGSSGGDTVYITNTGEKYHRDGCRYLKKSKIPISRSDALAQGYDACSVCNP</sequence>
<evidence type="ECO:0000256" key="1">
    <source>
        <dbReference type="SAM" id="Coils"/>
    </source>
</evidence>
<dbReference type="AlphaFoldDB" id="A0A6N7RP03"/>
<evidence type="ECO:0000313" key="6">
    <source>
        <dbReference type="Proteomes" id="UP000438093"/>
    </source>
</evidence>
<evidence type="ECO:0000313" key="5">
    <source>
        <dbReference type="EMBL" id="MRX82762.1"/>
    </source>
</evidence>
<feature type="transmembrane region" description="Helical" evidence="3">
    <location>
        <begin position="158"/>
        <end position="191"/>
    </location>
</feature>
<organism evidence="5 6">
    <name type="scientific">Eggerthella guodeyinii</name>
    <dbReference type="NCBI Taxonomy" id="2690837"/>
    <lineage>
        <taxon>Bacteria</taxon>
        <taxon>Bacillati</taxon>
        <taxon>Actinomycetota</taxon>
        <taxon>Coriobacteriia</taxon>
        <taxon>Eggerthellales</taxon>
        <taxon>Eggerthellaceae</taxon>
        <taxon>Eggerthella</taxon>
    </lineage>
</organism>
<comment type="caution">
    <text evidence="5">The sequence shown here is derived from an EMBL/GenBank/DDBJ whole genome shotgun (WGS) entry which is preliminary data.</text>
</comment>
<dbReference type="EMBL" id="VTFY01000008">
    <property type="protein sequence ID" value="MRX82762.1"/>
    <property type="molecule type" value="Genomic_DNA"/>
</dbReference>
<feature type="coiled-coil region" evidence="1">
    <location>
        <begin position="352"/>
        <end position="393"/>
    </location>
</feature>
<dbReference type="Pfam" id="PF14338">
    <property type="entry name" value="Mrr_N"/>
    <property type="match status" value="1"/>
</dbReference>
<feature type="compositionally biased region" description="Basic and acidic residues" evidence="2">
    <location>
        <begin position="95"/>
        <end position="105"/>
    </location>
</feature>
<feature type="transmembrane region" description="Helical" evidence="3">
    <location>
        <begin position="212"/>
        <end position="232"/>
    </location>
</feature>
<proteinExistence type="predicted"/>
<dbReference type="InterPro" id="IPR025745">
    <property type="entry name" value="Mrr-like_N_dom"/>
</dbReference>
<feature type="domain" description="Restriction system protein Mrr-like N-terminal" evidence="4">
    <location>
        <begin position="24"/>
        <end position="101"/>
    </location>
</feature>
<keyword evidence="3" id="KW-0812">Transmembrane</keyword>
<evidence type="ECO:0000256" key="3">
    <source>
        <dbReference type="SAM" id="Phobius"/>
    </source>
</evidence>
<protein>
    <recommendedName>
        <fullName evidence="4">Restriction system protein Mrr-like N-terminal domain-containing protein</fullName>
    </recommendedName>
</protein>
<keyword evidence="6" id="KW-1185">Reference proteome</keyword>
<feature type="region of interest" description="Disordered" evidence="2">
    <location>
        <begin position="95"/>
        <end position="116"/>
    </location>
</feature>
<feature type="region of interest" description="Disordered" evidence="2">
    <location>
        <begin position="235"/>
        <end position="263"/>
    </location>
</feature>
<keyword evidence="3" id="KW-0472">Membrane</keyword>
<gene>
    <name evidence="5" type="ORF">GJG86_09700</name>
</gene>
<keyword evidence="1" id="KW-0175">Coiled coil</keyword>
<evidence type="ECO:0000259" key="4">
    <source>
        <dbReference type="Pfam" id="PF14338"/>
    </source>
</evidence>
<keyword evidence="3" id="KW-1133">Transmembrane helix</keyword>
<reference evidence="6" key="1">
    <citation type="submission" date="2019-08" db="EMBL/GenBank/DDBJ databases">
        <title>Arthrobacter sp. nov., isolated from plateau pika and Tibetan wild ass.</title>
        <authorList>
            <person name="Ge Y."/>
        </authorList>
    </citation>
    <scope>NUCLEOTIDE SEQUENCE [LARGE SCALE GENOMIC DNA]</scope>
    <source>
        <strain evidence="6">HF-4214</strain>
    </source>
</reference>
<dbReference type="Proteomes" id="UP000438093">
    <property type="component" value="Unassembled WGS sequence"/>
</dbReference>
<evidence type="ECO:0000256" key="2">
    <source>
        <dbReference type="SAM" id="MobiDB-lite"/>
    </source>
</evidence>